<evidence type="ECO:0008006" key="3">
    <source>
        <dbReference type="Google" id="ProtNLM"/>
    </source>
</evidence>
<dbReference type="OrthoDB" id="162393at2759"/>
<gene>
    <name evidence="1" type="ORF">PITG_12954</name>
</gene>
<dbReference type="RefSeq" id="XP_002900505.1">
    <property type="nucleotide sequence ID" value="XM_002900459.1"/>
</dbReference>
<dbReference type="HOGENOM" id="CLU_092621_0_0_1"/>
<dbReference type="KEGG" id="pif:PITG_12954"/>
<dbReference type="InterPro" id="IPR008999">
    <property type="entry name" value="Actin-crosslinking"/>
</dbReference>
<dbReference type="InParanoid" id="D0NJY3"/>
<dbReference type="EMBL" id="DS028142">
    <property type="protein sequence ID" value="EEY59820.1"/>
    <property type="molecule type" value="Genomic_DNA"/>
</dbReference>
<proteinExistence type="predicted"/>
<accession>D0NJY3</accession>
<dbReference type="GeneID" id="9478461"/>
<organism evidence="1 2">
    <name type="scientific">Phytophthora infestans (strain T30-4)</name>
    <name type="common">Potato late blight agent</name>
    <dbReference type="NCBI Taxonomy" id="403677"/>
    <lineage>
        <taxon>Eukaryota</taxon>
        <taxon>Sar</taxon>
        <taxon>Stramenopiles</taxon>
        <taxon>Oomycota</taxon>
        <taxon>Peronosporomycetes</taxon>
        <taxon>Peronosporales</taxon>
        <taxon>Peronosporaceae</taxon>
        <taxon>Phytophthora</taxon>
    </lineage>
</organism>
<name>D0NJY3_PHYIT</name>
<dbReference type="CDD" id="cd00257">
    <property type="entry name" value="beta-trefoil_FSCN-like"/>
    <property type="match status" value="1"/>
</dbReference>
<keyword evidence="2" id="KW-1185">Reference proteome</keyword>
<dbReference type="Gene3D" id="2.80.10.50">
    <property type="match status" value="1"/>
</dbReference>
<dbReference type="SUPFAM" id="SSF50405">
    <property type="entry name" value="Actin-crosslinking proteins"/>
    <property type="match status" value="1"/>
</dbReference>
<dbReference type="VEuPathDB" id="FungiDB:PITG_12954"/>
<dbReference type="Proteomes" id="UP000006643">
    <property type="component" value="Unassembled WGS sequence"/>
</dbReference>
<sequence length="263" mass="29983">MPLPNIPFAYPIILQSVRTHKNLQCPHGSKNARCLQDNRDYYEQICLHHGNHEEKVAIQSVYNKRFLTVLSTVILQSIRKGKSLQNPLGSKKARCLTDNRDRYEQVFLHRVRDDKIAIQSAHNGRFLQVRANGECVFDPKEPGEWELFTMETDSSCALYFVSCHTGNVLHCNDSNEARCANQNRQDWEAWRIVEPRINSIATHPQRAVDHRYVLAGKDRQHLVLELARCGKTPTEIEQIVTSLFDAPLAIASGSALAVQVDKE</sequence>
<evidence type="ECO:0000313" key="1">
    <source>
        <dbReference type="EMBL" id="EEY59820.1"/>
    </source>
</evidence>
<reference evidence="2" key="1">
    <citation type="journal article" date="2009" name="Nature">
        <title>Genome sequence and analysis of the Irish potato famine pathogen Phytophthora infestans.</title>
        <authorList>
            <consortium name="The Broad Institute Genome Sequencing Platform"/>
            <person name="Haas B.J."/>
            <person name="Kamoun S."/>
            <person name="Zody M.C."/>
            <person name="Jiang R.H."/>
            <person name="Handsaker R.E."/>
            <person name="Cano L.M."/>
            <person name="Grabherr M."/>
            <person name="Kodira C.D."/>
            <person name="Raffaele S."/>
            <person name="Torto-Alalibo T."/>
            <person name="Bozkurt T.O."/>
            <person name="Ah-Fong A.M."/>
            <person name="Alvarado L."/>
            <person name="Anderson V.L."/>
            <person name="Armstrong M.R."/>
            <person name="Avrova A."/>
            <person name="Baxter L."/>
            <person name="Beynon J."/>
            <person name="Boevink P.C."/>
            <person name="Bollmann S.R."/>
            <person name="Bos J.I."/>
            <person name="Bulone V."/>
            <person name="Cai G."/>
            <person name="Cakir C."/>
            <person name="Carrington J.C."/>
            <person name="Chawner M."/>
            <person name="Conti L."/>
            <person name="Costanzo S."/>
            <person name="Ewan R."/>
            <person name="Fahlgren N."/>
            <person name="Fischbach M.A."/>
            <person name="Fugelstad J."/>
            <person name="Gilroy E.M."/>
            <person name="Gnerre S."/>
            <person name="Green P.J."/>
            <person name="Grenville-Briggs L.J."/>
            <person name="Griffith J."/>
            <person name="Grunwald N.J."/>
            <person name="Horn K."/>
            <person name="Horner N.R."/>
            <person name="Hu C.H."/>
            <person name="Huitema E."/>
            <person name="Jeong D.H."/>
            <person name="Jones A.M."/>
            <person name="Jones J.D."/>
            <person name="Jones R.W."/>
            <person name="Karlsson E.K."/>
            <person name="Kunjeti S.G."/>
            <person name="Lamour K."/>
            <person name="Liu Z."/>
            <person name="Ma L."/>
            <person name="Maclean D."/>
            <person name="Chibucos M.C."/>
            <person name="McDonald H."/>
            <person name="McWalters J."/>
            <person name="Meijer H.J."/>
            <person name="Morgan W."/>
            <person name="Morris P.F."/>
            <person name="Munro C.A."/>
            <person name="O'Neill K."/>
            <person name="Ospina-Giraldo M."/>
            <person name="Pinzon A."/>
            <person name="Pritchard L."/>
            <person name="Ramsahoye B."/>
            <person name="Ren Q."/>
            <person name="Restrepo S."/>
            <person name="Roy S."/>
            <person name="Sadanandom A."/>
            <person name="Savidor A."/>
            <person name="Schornack S."/>
            <person name="Schwartz D.C."/>
            <person name="Schumann U.D."/>
            <person name="Schwessinger B."/>
            <person name="Seyer L."/>
            <person name="Sharpe T."/>
            <person name="Silvar C."/>
            <person name="Song J."/>
            <person name="Studholme D.J."/>
            <person name="Sykes S."/>
            <person name="Thines M."/>
            <person name="van de Vondervoort P.J."/>
            <person name="Phuntumart V."/>
            <person name="Wawra S."/>
            <person name="Weide R."/>
            <person name="Win J."/>
            <person name="Young C."/>
            <person name="Zhou S."/>
            <person name="Fry W."/>
            <person name="Meyers B.C."/>
            <person name="van West P."/>
            <person name="Ristaino J."/>
            <person name="Govers F."/>
            <person name="Birch P.R."/>
            <person name="Whisson S.C."/>
            <person name="Judelson H.S."/>
            <person name="Nusbaum C."/>
        </authorList>
    </citation>
    <scope>NUCLEOTIDE SEQUENCE [LARGE SCALE GENOMIC DNA]</scope>
    <source>
        <strain evidence="2">T30-4</strain>
    </source>
</reference>
<protein>
    <recommendedName>
        <fullName evidence="3">Fascin domain-containing protein</fullName>
    </recommendedName>
</protein>
<dbReference type="eggNOG" id="ENOG502SMF1">
    <property type="taxonomic scope" value="Eukaryota"/>
</dbReference>
<evidence type="ECO:0000313" key="2">
    <source>
        <dbReference type="Proteomes" id="UP000006643"/>
    </source>
</evidence>
<dbReference type="AlphaFoldDB" id="D0NJY3"/>